<dbReference type="Gene3D" id="3.10.350.10">
    <property type="entry name" value="LysM domain"/>
    <property type="match status" value="1"/>
</dbReference>
<dbReference type="SMART" id="SM00257">
    <property type="entry name" value="LysM"/>
    <property type="match status" value="1"/>
</dbReference>
<evidence type="ECO:0000313" key="4">
    <source>
        <dbReference type="EMBL" id="MBM7569797.1"/>
    </source>
</evidence>
<accession>A0ABS2MV68</accession>
<feature type="transmembrane region" description="Helical" evidence="2">
    <location>
        <begin position="69"/>
        <end position="90"/>
    </location>
</feature>
<dbReference type="EMBL" id="JAFBDR010000001">
    <property type="protein sequence ID" value="MBM7569797.1"/>
    <property type="molecule type" value="Genomic_DNA"/>
</dbReference>
<proteinExistence type="predicted"/>
<evidence type="ECO:0000259" key="3">
    <source>
        <dbReference type="PROSITE" id="PS51782"/>
    </source>
</evidence>
<feature type="compositionally biased region" description="Basic and acidic residues" evidence="1">
    <location>
        <begin position="22"/>
        <end position="36"/>
    </location>
</feature>
<keyword evidence="2" id="KW-0812">Transmembrane</keyword>
<reference evidence="4 5" key="1">
    <citation type="submission" date="2021-01" db="EMBL/GenBank/DDBJ databases">
        <title>Genomic Encyclopedia of Type Strains, Phase IV (KMG-IV): sequencing the most valuable type-strain genomes for metagenomic binning, comparative biology and taxonomic classification.</title>
        <authorList>
            <person name="Goeker M."/>
        </authorList>
    </citation>
    <scope>NUCLEOTIDE SEQUENCE [LARGE SCALE GENOMIC DNA]</scope>
    <source>
        <strain evidence="4 5">DSM 23711</strain>
    </source>
</reference>
<evidence type="ECO:0000256" key="1">
    <source>
        <dbReference type="SAM" id="MobiDB-lite"/>
    </source>
</evidence>
<dbReference type="InterPro" id="IPR036779">
    <property type="entry name" value="LysM_dom_sf"/>
</dbReference>
<dbReference type="RefSeq" id="WP_204497243.1">
    <property type="nucleotide sequence ID" value="NZ_JAFBDR010000001.1"/>
</dbReference>
<dbReference type="Proteomes" id="UP001296943">
    <property type="component" value="Unassembled WGS sequence"/>
</dbReference>
<comment type="caution">
    <text evidence="4">The sequence shown here is derived from an EMBL/GenBank/DDBJ whole genome shotgun (WGS) entry which is preliminary data.</text>
</comment>
<feature type="region of interest" description="Disordered" evidence="1">
    <location>
        <begin position="22"/>
        <end position="42"/>
    </location>
</feature>
<keyword evidence="2" id="KW-1133">Transmembrane helix</keyword>
<dbReference type="SUPFAM" id="SSF54106">
    <property type="entry name" value="LysM domain"/>
    <property type="match status" value="1"/>
</dbReference>
<organism evidence="4 5">
    <name type="scientific">Aquibacillus albus</name>
    <dbReference type="NCBI Taxonomy" id="1168171"/>
    <lineage>
        <taxon>Bacteria</taxon>
        <taxon>Bacillati</taxon>
        <taxon>Bacillota</taxon>
        <taxon>Bacilli</taxon>
        <taxon>Bacillales</taxon>
        <taxon>Bacillaceae</taxon>
        <taxon>Aquibacillus</taxon>
    </lineage>
</organism>
<dbReference type="Pfam" id="PF01476">
    <property type="entry name" value="LysM"/>
    <property type="match status" value="1"/>
</dbReference>
<dbReference type="InterPro" id="IPR018392">
    <property type="entry name" value="LysM"/>
</dbReference>
<evidence type="ECO:0000256" key="2">
    <source>
        <dbReference type="SAM" id="Phobius"/>
    </source>
</evidence>
<evidence type="ECO:0000313" key="5">
    <source>
        <dbReference type="Proteomes" id="UP001296943"/>
    </source>
</evidence>
<keyword evidence="2" id="KW-0472">Membrane</keyword>
<keyword evidence="5" id="KW-1185">Reference proteome</keyword>
<dbReference type="CDD" id="cd00118">
    <property type="entry name" value="LysM"/>
    <property type="match status" value="1"/>
</dbReference>
<protein>
    <submittedName>
        <fullName evidence="4">LysM repeat protein</fullName>
    </submittedName>
</protein>
<feature type="domain" description="LysM" evidence="3">
    <location>
        <begin position="176"/>
        <end position="222"/>
    </location>
</feature>
<name>A0ABS2MV68_9BACI</name>
<sequence>MTDKAFENQASNLQDMVDEINNNREKPKNNDNHSPLEAEDDLGILDLPPRSQVHAGKKAKMKWKISFPLVRLLFVLFLLIVGLVLTYQVWGKDLLETSSAKQSMEQNPAGELVQVKFQHDDHPVKDTIQISKEEKIVDSLTNSNENRTLEESTNQDEEVNINEEANKQQTNKNEVRTHVVKKGDTLFSIAMFYYGNKQGEKIIMEANGLTDKTVKIGQSLSIPFKTTEQ</sequence>
<gene>
    <name evidence="4" type="ORF">JOC48_000266</name>
</gene>
<dbReference type="PROSITE" id="PS51782">
    <property type="entry name" value="LYSM"/>
    <property type="match status" value="1"/>
</dbReference>